<gene>
    <name evidence="1" type="ORF">TPAB3V08_LOCUS14178</name>
</gene>
<evidence type="ECO:0000313" key="1">
    <source>
        <dbReference type="EMBL" id="CAG2067235.1"/>
    </source>
</evidence>
<organism evidence="1 2">
    <name type="scientific">Timema podura</name>
    <name type="common">Walking stick</name>
    <dbReference type="NCBI Taxonomy" id="61482"/>
    <lineage>
        <taxon>Eukaryota</taxon>
        <taxon>Metazoa</taxon>
        <taxon>Ecdysozoa</taxon>
        <taxon>Arthropoda</taxon>
        <taxon>Hexapoda</taxon>
        <taxon>Insecta</taxon>
        <taxon>Pterygota</taxon>
        <taxon>Neoptera</taxon>
        <taxon>Polyneoptera</taxon>
        <taxon>Phasmatodea</taxon>
        <taxon>Timematodea</taxon>
        <taxon>Timematoidea</taxon>
        <taxon>Timematidae</taxon>
        <taxon>Timema</taxon>
    </lineage>
</organism>
<proteinExistence type="predicted"/>
<keyword evidence="2" id="KW-1185">Reference proteome</keyword>
<accession>A0ABN7PHJ1</accession>
<comment type="caution">
    <text evidence="1">The sequence shown here is derived from an EMBL/GenBank/DDBJ whole genome shotgun (WGS) entry which is preliminary data.</text>
</comment>
<reference evidence="1" key="1">
    <citation type="submission" date="2021-03" db="EMBL/GenBank/DDBJ databases">
        <authorList>
            <person name="Tran Van P."/>
        </authorList>
    </citation>
    <scope>NUCLEOTIDE SEQUENCE</scope>
</reference>
<feature type="non-terminal residue" evidence="1">
    <location>
        <position position="106"/>
    </location>
</feature>
<protein>
    <submittedName>
        <fullName evidence="1">Uncharacterized protein</fullName>
    </submittedName>
</protein>
<evidence type="ECO:0000313" key="2">
    <source>
        <dbReference type="Proteomes" id="UP001153148"/>
    </source>
</evidence>
<name>A0ABN7PHJ1_TIMPD</name>
<dbReference type="EMBL" id="CAJPIN010065378">
    <property type="protein sequence ID" value="CAG2067235.1"/>
    <property type="molecule type" value="Genomic_DNA"/>
</dbReference>
<dbReference type="Proteomes" id="UP001153148">
    <property type="component" value="Unassembled WGS sequence"/>
</dbReference>
<sequence>MAGKPEAPQHHVQHQPSVQNVVVYLSNDNLAYATAVNQQNVATSYHQQTQQNGGTAVSFANAPQSVASIAPPKNIGKFQVKTQDFSSNGFVGRHNNVALQQHTGFY</sequence>